<name>A0A0F9KZB6_9ZZZZ</name>
<sequence>MRRWFIYTGAAVVLLLFLTAQENGCTGEEEATEAPPAAQEEGDAEAPPADGEPTEAPAQDDLNLTLGQTANVGDAEVTAHSFRLDTGGEFLAPDPGNVWIVIDATVVNTGGDEYNLSSLLQMAIRDPEAREHDIAFGPDLSGHLDGTILAGDRLRGEVAFEVPAGMTGLQFVFKQVLGPEQARWSLE</sequence>
<dbReference type="Gene3D" id="2.60.40.1240">
    <property type="match status" value="1"/>
</dbReference>
<evidence type="ECO:0000256" key="1">
    <source>
        <dbReference type="ARBA" id="ARBA00022729"/>
    </source>
</evidence>
<dbReference type="InterPro" id="IPR029050">
    <property type="entry name" value="Immunoprotect_excell_Ig-like"/>
</dbReference>
<evidence type="ECO:0000259" key="3">
    <source>
        <dbReference type="Pfam" id="PF11611"/>
    </source>
</evidence>
<dbReference type="AlphaFoldDB" id="A0A0F9KZB6"/>
<keyword evidence="1" id="KW-0732">Signal</keyword>
<proteinExistence type="predicted"/>
<protein>
    <recommendedName>
        <fullName evidence="3">DUF4352 domain-containing protein</fullName>
    </recommendedName>
</protein>
<feature type="domain" description="DUF4352" evidence="3">
    <location>
        <begin position="66"/>
        <end position="174"/>
    </location>
</feature>
<feature type="region of interest" description="Disordered" evidence="2">
    <location>
        <begin position="26"/>
        <end position="59"/>
    </location>
</feature>
<gene>
    <name evidence="4" type="ORF">LCGC14_1640540</name>
</gene>
<dbReference type="Pfam" id="PF11611">
    <property type="entry name" value="DUF4352"/>
    <property type="match status" value="1"/>
</dbReference>
<comment type="caution">
    <text evidence="4">The sequence shown here is derived from an EMBL/GenBank/DDBJ whole genome shotgun (WGS) entry which is preliminary data.</text>
</comment>
<accession>A0A0F9KZB6</accession>
<dbReference type="EMBL" id="LAZR01013667">
    <property type="protein sequence ID" value="KKM20930.1"/>
    <property type="molecule type" value="Genomic_DNA"/>
</dbReference>
<reference evidence="4" key="1">
    <citation type="journal article" date="2015" name="Nature">
        <title>Complex archaea that bridge the gap between prokaryotes and eukaryotes.</title>
        <authorList>
            <person name="Spang A."/>
            <person name="Saw J.H."/>
            <person name="Jorgensen S.L."/>
            <person name="Zaremba-Niedzwiedzka K."/>
            <person name="Martijn J."/>
            <person name="Lind A.E."/>
            <person name="van Eijk R."/>
            <person name="Schleper C."/>
            <person name="Guy L."/>
            <person name="Ettema T.J."/>
        </authorList>
    </citation>
    <scope>NUCLEOTIDE SEQUENCE</scope>
</reference>
<dbReference type="InterPro" id="IPR029051">
    <property type="entry name" value="DUF4352"/>
</dbReference>
<evidence type="ECO:0000256" key="2">
    <source>
        <dbReference type="SAM" id="MobiDB-lite"/>
    </source>
</evidence>
<evidence type="ECO:0000313" key="4">
    <source>
        <dbReference type="EMBL" id="KKM20930.1"/>
    </source>
</evidence>
<organism evidence="4">
    <name type="scientific">marine sediment metagenome</name>
    <dbReference type="NCBI Taxonomy" id="412755"/>
    <lineage>
        <taxon>unclassified sequences</taxon>
        <taxon>metagenomes</taxon>
        <taxon>ecological metagenomes</taxon>
    </lineage>
</organism>